<dbReference type="AlphaFoldDB" id="A0A1I7WXR1"/>
<accession>A0A1I7WXR1</accession>
<sequence length="99" mass="11592">MDSTSYVRMLENNLLPYVKGKGWVEIGYSNRITIQNSQCSSRNPDLNPIVHLWNDVEKEVQRQKPSNIKALEAVMKKAWTETPFERCANLVDSMPRRYY</sequence>
<keyword evidence="1" id="KW-1185">Reference proteome</keyword>
<evidence type="ECO:0000313" key="1">
    <source>
        <dbReference type="Proteomes" id="UP000095283"/>
    </source>
</evidence>
<proteinExistence type="predicted"/>
<protein>
    <submittedName>
        <fullName evidence="2">DDE_3 domain-containing protein</fullName>
    </submittedName>
</protein>
<name>A0A1I7WXR1_HETBA</name>
<dbReference type="Gene3D" id="3.30.420.10">
    <property type="entry name" value="Ribonuclease H-like superfamily/Ribonuclease H"/>
    <property type="match status" value="1"/>
</dbReference>
<dbReference type="WBParaSite" id="Hba_09916">
    <property type="protein sequence ID" value="Hba_09916"/>
    <property type="gene ID" value="Hba_09916"/>
</dbReference>
<organism evidence="1 2">
    <name type="scientific">Heterorhabditis bacteriophora</name>
    <name type="common">Entomopathogenic nematode worm</name>
    <dbReference type="NCBI Taxonomy" id="37862"/>
    <lineage>
        <taxon>Eukaryota</taxon>
        <taxon>Metazoa</taxon>
        <taxon>Ecdysozoa</taxon>
        <taxon>Nematoda</taxon>
        <taxon>Chromadorea</taxon>
        <taxon>Rhabditida</taxon>
        <taxon>Rhabditina</taxon>
        <taxon>Rhabditomorpha</taxon>
        <taxon>Strongyloidea</taxon>
        <taxon>Heterorhabditidae</taxon>
        <taxon>Heterorhabditis</taxon>
    </lineage>
</organism>
<dbReference type="InterPro" id="IPR036397">
    <property type="entry name" value="RNaseH_sf"/>
</dbReference>
<evidence type="ECO:0000313" key="2">
    <source>
        <dbReference type="WBParaSite" id="Hba_09916"/>
    </source>
</evidence>
<dbReference type="GO" id="GO:0003676">
    <property type="term" value="F:nucleic acid binding"/>
    <property type="evidence" value="ECO:0007669"/>
    <property type="project" value="InterPro"/>
</dbReference>
<reference evidence="2" key="1">
    <citation type="submission" date="2016-11" db="UniProtKB">
        <authorList>
            <consortium name="WormBaseParasite"/>
        </authorList>
    </citation>
    <scope>IDENTIFICATION</scope>
</reference>
<dbReference type="Proteomes" id="UP000095283">
    <property type="component" value="Unplaced"/>
</dbReference>